<evidence type="ECO:0000313" key="3">
    <source>
        <dbReference type="Proteomes" id="UP000241818"/>
    </source>
</evidence>
<feature type="compositionally biased region" description="Polar residues" evidence="1">
    <location>
        <begin position="639"/>
        <end position="676"/>
    </location>
</feature>
<dbReference type="OrthoDB" id="74412at2759"/>
<feature type="compositionally biased region" description="Low complexity" evidence="1">
    <location>
        <begin position="987"/>
        <end position="998"/>
    </location>
</feature>
<dbReference type="AlphaFoldDB" id="A0A2T3AX56"/>
<dbReference type="SUPFAM" id="SSF55753">
    <property type="entry name" value="Actin depolymerizing proteins"/>
    <property type="match status" value="1"/>
</dbReference>
<feature type="compositionally biased region" description="Basic and acidic residues" evidence="1">
    <location>
        <begin position="1010"/>
        <end position="1026"/>
    </location>
</feature>
<feature type="compositionally biased region" description="Low complexity" evidence="1">
    <location>
        <begin position="1123"/>
        <end position="1146"/>
    </location>
</feature>
<keyword evidence="3" id="KW-1185">Reference proteome</keyword>
<feature type="compositionally biased region" description="Low complexity" evidence="1">
    <location>
        <begin position="1027"/>
        <end position="1045"/>
    </location>
</feature>
<evidence type="ECO:0008006" key="4">
    <source>
        <dbReference type="Google" id="ProtNLM"/>
    </source>
</evidence>
<feature type="compositionally biased region" description="Basic and acidic residues" evidence="1">
    <location>
        <begin position="196"/>
        <end position="205"/>
    </location>
</feature>
<feature type="compositionally biased region" description="Polar residues" evidence="1">
    <location>
        <begin position="455"/>
        <end position="472"/>
    </location>
</feature>
<evidence type="ECO:0000256" key="1">
    <source>
        <dbReference type="SAM" id="MobiDB-lite"/>
    </source>
</evidence>
<dbReference type="STRING" id="857342.A0A2T3AX56"/>
<feature type="compositionally biased region" description="Basic and acidic residues" evidence="1">
    <location>
        <begin position="156"/>
        <end position="170"/>
    </location>
</feature>
<proteinExistence type="predicted"/>
<dbReference type="InParanoid" id="A0A2T3AX56"/>
<name>A0A2T3AX56_AMORE</name>
<feature type="compositionally biased region" description="Polar residues" evidence="1">
    <location>
        <begin position="218"/>
        <end position="235"/>
    </location>
</feature>
<dbReference type="InterPro" id="IPR029006">
    <property type="entry name" value="ADF-H/Gelsolin-like_dom_sf"/>
</dbReference>
<feature type="region of interest" description="Disordered" evidence="1">
    <location>
        <begin position="977"/>
        <end position="1146"/>
    </location>
</feature>
<feature type="compositionally biased region" description="Basic and acidic residues" evidence="1">
    <location>
        <begin position="390"/>
        <end position="404"/>
    </location>
</feature>
<organism evidence="2 3">
    <name type="scientific">Amorphotheca resinae ATCC 22711</name>
    <dbReference type="NCBI Taxonomy" id="857342"/>
    <lineage>
        <taxon>Eukaryota</taxon>
        <taxon>Fungi</taxon>
        <taxon>Dikarya</taxon>
        <taxon>Ascomycota</taxon>
        <taxon>Pezizomycotina</taxon>
        <taxon>Leotiomycetes</taxon>
        <taxon>Helotiales</taxon>
        <taxon>Amorphothecaceae</taxon>
        <taxon>Amorphotheca</taxon>
    </lineage>
</organism>
<dbReference type="Gene3D" id="3.40.20.10">
    <property type="entry name" value="Severin"/>
    <property type="match status" value="1"/>
</dbReference>
<dbReference type="EMBL" id="KZ679014">
    <property type="protein sequence ID" value="PSS13267.1"/>
    <property type="molecule type" value="Genomic_DNA"/>
</dbReference>
<feature type="compositionally biased region" description="Polar residues" evidence="1">
    <location>
        <begin position="502"/>
        <end position="514"/>
    </location>
</feature>
<feature type="compositionally biased region" description="Polar residues" evidence="1">
    <location>
        <begin position="893"/>
        <end position="926"/>
    </location>
</feature>
<feature type="compositionally biased region" description="Basic and acidic residues" evidence="1">
    <location>
        <begin position="977"/>
        <end position="986"/>
    </location>
</feature>
<gene>
    <name evidence="2" type="ORF">M430DRAFT_267074</name>
</gene>
<feature type="region of interest" description="Disordered" evidence="1">
    <location>
        <begin position="149"/>
        <end position="349"/>
    </location>
</feature>
<sequence>MSLNGLDDVKVKEAYETAAAEPGGWFLLKYASRDEVDLLGRGNGGIVEIRNAIAQYDEPSPLFGFLRYRRRNVVIKYVPEECSRLIQARTAVHFNAVTERFSPHDTVFPITTAKELRDTALSAACSLHTASGSTTSSTSSLRRRRLMEIAEDDEEENKRQSTVPEERPPAQEDTDAPPPTSPPPDQSTFPDAEESQATRERRGSEDQSAPHTVEEPRQSSQSARPELYSYTSHGSTGKPKVKLGPRPSLDAAGRPHTSGTSSHYRPVSTLPAGLKLFSRDSKTKKERPKSQYTPEPSMMASLPPIPDSPGQSIPPRPHTSGGRPSTSSGASIRPSIAISMNYPKSPTITPEKARLMKALELRKKQMSAAAPTTEHLSPTVNDGPDYGTIESHRASDGAPKEVHDTLAMLNDMAKEEESGMALDAQSVMKTDESDATRSDSYPVSPDGPSERAESTRASSVSESTDGTVQGRSSGKEILANDEPTSGAAPDESSTRQGPPDIFQNSASNNETSSIEEYPRLLPVAYQPDSSPSFVSQGNVKEPEPVPEQVQAETSADTKEIRSEIKDAFENDVPPSPPISAVDERGSLPQDLLQNTVEEPSSMPLAEPDPVPEPAVEVGVKEWKVPRSKFSVQDLRATSEAHSSPQEQLPPSTSRNTLSPTPLSPTGSTFSVETRMSANGDEQEGGHRVRRIKRRAFVDPIRTDIDVADMSAANSEANFSSDDELMDELQSAVFQEAKPVTVSKSPISPVFPSLDNSSDGKRSPRAVSNPVKKDNRDSQFLSPPTLLKSETWRSVSASSAPANHTNQQSTRPIAKKVNLGSGISQRIKALERLSNHAPEPTQTAPVAAATFFAVRKGSGSKTPSVADRASSLTRHTPSPPVSQESSPPKPLTLHSRSASAQNRMSAIVPSSNPMAQPTKSRPESVSVTARIVRDPSQPFPTKPDIGKNPSEFKPLELEQSPLVIDHQKAVVTALKENVKENVEERRLSNSSKSSKNGNSTDRRSSMTIVRDFIKEGRTSFSEHRRSMTIDTSISSSSDLTSRPPSTHANKNFGSSSSIKSRRSSRDMGHPPTTASSSSSTSDEKVDKKSNRASRMLRQMSSSISSSRKALAHAISPTVREESEPPSTQASQSQHSSQPSQSSLTPTITTIDIGDVNVQFPDTLLWKRRSMLLDSQGYLIMSPALPASGNPKDKRNVGATRRIHLSKFKAPIIPDVEMQELPNSVVLDFVEGGELQIACEDRGGQGRVLSILQEAHRTWTS</sequence>
<feature type="compositionally biased region" description="Polar residues" evidence="1">
    <location>
        <begin position="791"/>
        <end position="810"/>
    </location>
</feature>
<accession>A0A2T3AX56</accession>
<feature type="region of interest" description="Disordered" evidence="1">
    <location>
        <begin position="737"/>
        <end position="818"/>
    </location>
</feature>
<dbReference type="GeneID" id="36573518"/>
<feature type="compositionally biased region" description="Polar residues" evidence="1">
    <location>
        <begin position="527"/>
        <end position="538"/>
    </location>
</feature>
<feature type="region of interest" description="Disordered" evidence="1">
    <location>
        <begin position="854"/>
        <end position="958"/>
    </location>
</feature>
<feature type="compositionally biased region" description="Pro residues" evidence="1">
    <location>
        <begin position="303"/>
        <end position="317"/>
    </location>
</feature>
<feature type="compositionally biased region" description="Basic and acidic residues" evidence="1">
    <location>
        <begin position="555"/>
        <end position="568"/>
    </location>
</feature>
<reference evidence="2 3" key="1">
    <citation type="journal article" date="2018" name="New Phytol.">
        <title>Comparative genomics and transcriptomics depict ericoid mycorrhizal fungi as versatile saprotrophs and plant mutualists.</title>
        <authorList>
            <person name="Martino E."/>
            <person name="Morin E."/>
            <person name="Grelet G.A."/>
            <person name="Kuo A."/>
            <person name="Kohler A."/>
            <person name="Daghino S."/>
            <person name="Barry K.W."/>
            <person name="Cichocki N."/>
            <person name="Clum A."/>
            <person name="Dockter R.B."/>
            <person name="Hainaut M."/>
            <person name="Kuo R.C."/>
            <person name="LaButti K."/>
            <person name="Lindahl B.D."/>
            <person name="Lindquist E.A."/>
            <person name="Lipzen A."/>
            <person name="Khouja H.R."/>
            <person name="Magnuson J."/>
            <person name="Murat C."/>
            <person name="Ohm R.A."/>
            <person name="Singer S.W."/>
            <person name="Spatafora J.W."/>
            <person name="Wang M."/>
            <person name="Veneault-Fourrey C."/>
            <person name="Henrissat B."/>
            <person name="Grigoriev I.V."/>
            <person name="Martin F.M."/>
            <person name="Perotto S."/>
        </authorList>
    </citation>
    <scope>NUCLEOTIDE SEQUENCE [LARGE SCALE GENOMIC DNA]</scope>
    <source>
        <strain evidence="2 3">ATCC 22711</strain>
    </source>
</reference>
<dbReference type="Proteomes" id="UP000241818">
    <property type="component" value="Unassembled WGS sequence"/>
</dbReference>
<protein>
    <recommendedName>
        <fullName evidence="4">ADF-H domain-containing protein</fullName>
    </recommendedName>
</protein>
<evidence type="ECO:0000313" key="2">
    <source>
        <dbReference type="EMBL" id="PSS13267.1"/>
    </source>
</evidence>
<dbReference type="RefSeq" id="XP_024719258.1">
    <property type="nucleotide sequence ID" value="XM_024865437.1"/>
</dbReference>
<feature type="compositionally biased region" description="Pro residues" evidence="1">
    <location>
        <begin position="176"/>
        <end position="185"/>
    </location>
</feature>
<feature type="region of interest" description="Disordered" evidence="1">
    <location>
        <begin position="363"/>
        <end position="694"/>
    </location>
</feature>
<dbReference type="CDD" id="cd11282">
    <property type="entry name" value="ADF_coactosin_like"/>
    <property type="match status" value="1"/>
</dbReference>